<organism evidence="3 4">
    <name type="scientific">Posidoniimonas polymericola</name>
    <dbReference type="NCBI Taxonomy" id="2528002"/>
    <lineage>
        <taxon>Bacteria</taxon>
        <taxon>Pseudomonadati</taxon>
        <taxon>Planctomycetota</taxon>
        <taxon>Planctomycetia</taxon>
        <taxon>Pirellulales</taxon>
        <taxon>Lacipirellulaceae</taxon>
        <taxon>Posidoniimonas</taxon>
    </lineage>
</organism>
<keyword evidence="4" id="KW-1185">Reference proteome</keyword>
<keyword evidence="2" id="KW-0472">Membrane</keyword>
<dbReference type="Proteomes" id="UP000318478">
    <property type="component" value="Unassembled WGS sequence"/>
</dbReference>
<evidence type="ECO:0000313" key="3">
    <source>
        <dbReference type="EMBL" id="TWT77228.1"/>
    </source>
</evidence>
<dbReference type="AlphaFoldDB" id="A0A5C5YQZ0"/>
<sequence>MAKNEEQANSKGGLMGIIKALAILSVLVIVQVVAASFVIPTPEATEKLARDLASAKSGEESDELAEASYTEDSAGPPEQEVVEILIDGFSITRYNMEADKTVNIDLEVYATVLAEEQDEFNEIYKTNKNRVREQINLTIQAAEPSELSDGGLGLIKRRILERTNRALGKPLVREVFLTRFNFVQR</sequence>
<name>A0A5C5YQZ0_9BACT</name>
<feature type="transmembrane region" description="Helical" evidence="2">
    <location>
        <begin position="20"/>
        <end position="39"/>
    </location>
</feature>
<dbReference type="RefSeq" id="WP_146586190.1">
    <property type="nucleotide sequence ID" value="NZ_SJPO01000004.1"/>
</dbReference>
<reference evidence="3 4" key="1">
    <citation type="submission" date="2019-02" db="EMBL/GenBank/DDBJ databases">
        <title>Deep-cultivation of Planctomycetes and their phenomic and genomic characterization uncovers novel biology.</title>
        <authorList>
            <person name="Wiegand S."/>
            <person name="Jogler M."/>
            <person name="Boedeker C."/>
            <person name="Pinto D."/>
            <person name="Vollmers J."/>
            <person name="Rivas-Marin E."/>
            <person name="Kohn T."/>
            <person name="Peeters S.H."/>
            <person name="Heuer A."/>
            <person name="Rast P."/>
            <person name="Oberbeckmann S."/>
            <person name="Bunk B."/>
            <person name="Jeske O."/>
            <person name="Meyerdierks A."/>
            <person name="Storesund J.E."/>
            <person name="Kallscheuer N."/>
            <person name="Luecker S."/>
            <person name="Lage O.M."/>
            <person name="Pohl T."/>
            <person name="Merkel B.J."/>
            <person name="Hornburger P."/>
            <person name="Mueller R.-W."/>
            <person name="Bruemmer F."/>
            <person name="Labrenz M."/>
            <person name="Spormann A.M."/>
            <person name="Op Den Camp H."/>
            <person name="Overmann J."/>
            <person name="Amann R."/>
            <person name="Jetten M.S.M."/>
            <person name="Mascher T."/>
            <person name="Medema M.H."/>
            <person name="Devos D.P."/>
            <person name="Kaster A.-K."/>
            <person name="Ovreas L."/>
            <person name="Rohde M."/>
            <person name="Galperin M.Y."/>
            <person name="Jogler C."/>
        </authorList>
    </citation>
    <scope>NUCLEOTIDE SEQUENCE [LARGE SCALE GENOMIC DNA]</scope>
    <source>
        <strain evidence="3 4">Pla123a</strain>
    </source>
</reference>
<keyword evidence="3" id="KW-0282">Flagellum</keyword>
<comment type="caution">
    <text evidence="3">The sequence shown here is derived from an EMBL/GenBank/DDBJ whole genome shotgun (WGS) entry which is preliminary data.</text>
</comment>
<protein>
    <submittedName>
        <fullName evidence="3">Flagellar basal body-associated protein FliL</fullName>
    </submittedName>
</protein>
<evidence type="ECO:0000313" key="4">
    <source>
        <dbReference type="Proteomes" id="UP000318478"/>
    </source>
</evidence>
<accession>A0A5C5YQZ0</accession>
<evidence type="ECO:0000256" key="1">
    <source>
        <dbReference type="SAM" id="MobiDB-lite"/>
    </source>
</evidence>
<keyword evidence="2" id="KW-1133">Transmembrane helix</keyword>
<keyword evidence="3" id="KW-0966">Cell projection</keyword>
<proteinExistence type="predicted"/>
<keyword evidence="3" id="KW-0969">Cilium</keyword>
<feature type="region of interest" description="Disordered" evidence="1">
    <location>
        <begin position="53"/>
        <end position="76"/>
    </location>
</feature>
<keyword evidence="2" id="KW-0812">Transmembrane</keyword>
<dbReference type="EMBL" id="SJPO01000004">
    <property type="protein sequence ID" value="TWT77228.1"/>
    <property type="molecule type" value="Genomic_DNA"/>
</dbReference>
<evidence type="ECO:0000256" key="2">
    <source>
        <dbReference type="SAM" id="Phobius"/>
    </source>
</evidence>
<dbReference type="OrthoDB" id="279097at2"/>
<gene>
    <name evidence="3" type="ORF">Pla123a_18830</name>
</gene>